<organism evidence="1 2">
    <name type="scientific">Pseudosporangium ferrugineum</name>
    <dbReference type="NCBI Taxonomy" id="439699"/>
    <lineage>
        <taxon>Bacteria</taxon>
        <taxon>Bacillati</taxon>
        <taxon>Actinomycetota</taxon>
        <taxon>Actinomycetes</taxon>
        <taxon>Micromonosporales</taxon>
        <taxon>Micromonosporaceae</taxon>
        <taxon>Pseudosporangium</taxon>
    </lineage>
</organism>
<proteinExistence type="predicted"/>
<dbReference type="EMBL" id="PVZG01000018">
    <property type="protein sequence ID" value="PRY22012.1"/>
    <property type="molecule type" value="Genomic_DNA"/>
</dbReference>
<dbReference type="Gene3D" id="3.30.1310.10">
    <property type="entry name" value="Nucleoid-associated protein YbaB-like domain"/>
    <property type="match status" value="1"/>
</dbReference>
<evidence type="ECO:0000313" key="1">
    <source>
        <dbReference type="EMBL" id="PRY22012.1"/>
    </source>
</evidence>
<keyword evidence="2" id="KW-1185">Reference proteome</keyword>
<dbReference type="AlphaFoldDB" id="A0A2T0RLL2"/>
<evidence type="ECO:0000313" key="2">
    <source>
        <dbReference type="Proteomes" id="UP000239209"/>
    </source>
</evidence>
<comment type="caution">
    <text evidence="1">The sequence shown here is derived from an EMBL/GenBank/DDBJ whole genome shotgun (WGS) entry which is preliminary data.</text>
</comment>
<name>A0A2T0RLL2_9ACTN</name>
<sequence length="226" mass="23552">MVIVAYPGAAYESAVRADGALGELRRISVELRALSAVAKAASRPGGRYEASDPTRTVTVTVDGRRQVRDVSVDPRWAERISGGELGEALAAAYGAAVLRALTSGSAAIDEAWAGTDRAVLEREVDAELEALRPRPVEPGDLRYELERQLEQNEMLLRYGDSPAAVPAPAPDATVSGPGGFVTVVVSDGQVADVRVLASRIPAMATNGTIAQEAMAAFRAAARAGAA</sequence>
<evidence type="ECO:0008006" key="3">
    <source>
        <dbReference type="Google" id="ProtNLM"/>
    </source>
</evidence>
<dbReference type="InterPro" id="IPR036894">
    <property type="entry name" value="YbaB-like_sf"/>
</dbReference>
<protein>
    <recommendedName>
        <fullName evidence="3">YbaB/EbfC DNA-binding family protein</fullName>
    </recommendedName>
</protein>
<accession>A0A2T0RLL2</accession>
<dbReference type="Proteomes" id="UP000239209">
    <property type="component" value="Unassembled WGS sequence"/>
</dbReference>
<gene>
    <name evidence="1" type="ORF">CLV70_11877</name>
</gene>
<reference evidence="1 2" key="1">
    <citation type="submission" date="2018-03" db="EMBL/GenBank/DDBJ databases">
        <title>Genomic Encyclopedia of Archaeal and Bacterial Type Strains, Phase II (KMG-II): from individual species to whole genera.</title>
        <authorList>
            <person name="Goeker M."/>
        </authorList>
    </citation>
    <scope>NUCLEOTIDE SEQUENCE [LARGE SCALE GENOMIC DNA]</scope>
    <source>
        <strain evidence="1 2">DSM 45348</strain>
    </source>
</reference>